<evidence type="ECO:0000256" key="12">
    <source>
        <dbReference type="ARBA" id="ARBA00023136"/>
    </source>
</evidence>
<comment type="similarity">
    <text evidence="5">Belongs to the dihydroorotate dehydrogenase family. Type 2 subfamily.</text>
</comment>
<evidence type="ECO:0000256" key="14">
    <source>
        <dbReference type="NCBIfam" id="TIGR01036"/>
    </source>
</evidence>
<dbReference type="GO" id="GO:0005737">
    <property type="term" value="C:cytoplasm"/>
    <property type="evidence" value="ECO:0007669"/>
    <property type="project" value="InterPro"/>
</dbReference>
<evidence type="ECO:0000256" key="8">
    <source>
        <dbReference type="ARBA" id="ARBA00022630"/>
    </source>
</evidence>
<dbReference type="CDD" id="cd04738">
    <property type="entry name" value="DHOD_2_like"/>
    <property type="match status" value="1"/>
</dbReference>
<feature type="domain" description="Dihydroorotate dehydrogenase catalytic" evidence="15">
    <location>
        <begin position="62"/>
        <end position="353"/>
    </location>
</feature>
<protein>
    <recommendedName>
        <fullName evidence="7 14">Dihydroorotate dehydrogenase (quinone)</fullName>
        <ecNumber evidence="6 14">1.3.5.2</ecNumber>
    </recommendedName>
</protein>
<dbReference type="InterPro" id="IPR005720">
    <property type="entry name" value="Dihydroorotate_DH_cat"/>
</dbReference>
<comment type="function">
    <text evidence="2">Catalyzes the conversion of dihydroorotate to orotate with quinone as electron acceptor.</text>
</comment>
<evidence type="ECO:0000256" key="11">
    <source>
        <dbReference type="ARBA" id="ARBA00023002"/>
    </source>
</evidence>
<name>A0A1G2DCM8_9BACT</name>
<comment type="subcellular location">
    <subcellularLocation>
        <location evidence="3">Membrane</location>
    </subcellularLocation>
</comment>
<proteinExistence type="inferred from homology"/>
<evidence type="ECO:0000313" key="17">
    <source>
        <dbReference type="Proteomes" id="UP000178636"/>
    </source>
</evidence>
<evidence type="ECO:0000256" key="9">
    <source>
        <dbReference type="ARBA" id="ARBA00022643"/>
    </source>
</evidence>
<dbReference type="UniPathway" id="UPA00070">
    <property type="reaction ID" value="UER00946"/>
</dbReference>
<dbReference type="STRING" id="1798664.A3C93_06615"/>
<accession>A0A1G2DCM8</accession>
<dbReference type="AlphaFoldDB" id="A0A1G2DCM8"/>
<dbReference type="PROSITE" id="PS00912">
    <property type="entry name" value="DHODEHASE_2"/>
    <property type="match status" value="1"/>
</dbReference>
<dbReference type="InterPro" id="IPR050074">
    <property type="entry name" value="DHO_dehydrogenase"/>
</dbReference>
<evidence type="ECO:0000256" key="13">
    <source>
        <dbReference type="ARBA" id="ARBA00048639"/>
    </source>
</evidence>
<dbReference type="GO" id="GO:0106430">
    <property type="term" value="F:dihydroorotate dehydrogenase (quinone) activity"/>
    <property type="evidence" value="ECO:0007669"/>
    <property type="project" value="UniProtKB-EC"/>
</dbReference>
<dbReference type="Gene3D" id="3.20.20.70">
    <property type="entry name" value="Aldolase class I"/>
    <property type="match status" value="1"/>
</dbReference>
<comment type="cofactor">
    <cofactor evidence="1">
        <name>FMN</name>
        <dbReference type="ChEBI" id="CHEBI:58210"/>
    </cofactor>
</comment>
<comment type="catalytic activity">
    <reaction evidence="13">
        <text>(S)-dihydroorotate + a quinone = orotate + a quinol</text>
        <dbReference type="Rhea" id="RHEA:30187"/>
        <dbReference type="ChEBI" id="CHEBI:24646"/>
        <dbReference type="ChEBI" id="CHEBI:30839"/>
        <dbReference type="ChEBI" id="CHEBI:30864"/>
        <dbReference type="ChEBI" id="CHEBI:132124"/>
        <dbReference type="EC" id="1.3.5.2"/>
    </reaction>
</comment>
<evidence type="ECO:0000256" key="4">
    <source>
        <dbReference type="ARBA" id="ARBA00005161"/>
    </source>
</evidence>
<dbReference type="PANTHER" id="PTHR48109">
    <property type="entry name" value="DIHYDROOROTATE DEHYDROGENASE (QUINONE), MITOCHONDRIAL-RELATED"/>
    <property type="match status" value="1"/>
</dbReference>
<sequence length="361" mass="40211">MSLTSRVMKTLYRRVLQPVLFKCNPETMHDLFVVIGEFAGKYAPLRALVSALYEYRGKDISKTVDGITYRTPVLLSAGFDNNGRLTRILRHMSFGGEEIGSVTARPCEGNLPPRLTRLIRNKSLIVYKGLRNDGVDALIGRLRRTPRTPSYVLGISIARTNTKEVNATVEAGIEDYAEAFRKLNESGMGDYYTVNISCPNSFGGETFADPKLFPRLMAELAKSEWLKPVYIKMPINAPWEDFAKLLDTADKHGVEGVIIGNLNKNYADLDHPEDAPKEFRGGLSGKPCFKLSNELIRRTRLAYGKRFTIIGVGGILTPEDAMEKFRAGADLVQMITGMIMGHPGLMKEICEKYAEVYGGRS</sequence>
<keyword evidence="8" id="KW-0285">Flavoprotein</keyword>
<keyword evidence="12" id="KW-0472">Membrane</keyword>
<evidence type="ECO:0000256" key="2">
    <source>
        <dbReference type="ARBA" id="ARBA00003125"/>
    </source>
</evidence>
<organism evidence="16 17">
    <name type="scientific">Candidatus Lloydbacteria bacterium RIFCSPHIGHO2_02_FULL_54_17</name>
    <dbReference type="NCBI Taxonomy" id="1798664"/>
    <lineage>
        <taxon>Bacteria</taxon>
        <taxon>Candidatus Lloydiibacteriota</taxon>
    </lineage>
</organism>
<comment type="pathway">
    <text evidence="4">Pyrimidine metabolism; UMP biosynthesis via de novo pathway; orotate from (S)-dihydroorotate (quinone route): step 1/1.</text>
</comment>
<keyword evidence="11" id="KW-0560">Oxidoreductase</keyword>
<evidence type="ECO:0000256" key="1">
    <source>
        <dbReference type="ARBA" id="ARBA00001917"/>
    </source>
</evidence>
<evidence type="ECO:0000256" key="5">
    <source>
        <dbReference type="ARBA" id="ARBA00005359"/>
    </source>
</evidence>
<evidence type="ECO:0000313" key="16">
    <source>
        <dbReference type="EMBL" id="OGZ11172.1"/>
    </source>
</evidence>
<dbReference type="SUPFAM" id="SSF51395">
    <property type="entry name" value="FMN-linked oxidoreductases"/>
    <property type="match status" value="1"/>
</dbReference>
<gene>
    <name evidence="16" type="ORF">A3C93_06615</name>
</gene>
<dbReference type="Pfam" id="PF01180">
    <property type="entry name" value="DHO_dh"/>
    <property type="match status" value="1"/>
</dbReference>
<dbReference type="PANTHER" id="PTHR48109:SF4">
    <property type="entry name" value="DIHYDROOROTATE DEHYDROGENASE (QUINONE), MITOCHONDRIAL"/>
    <property type="match status" value="1"/>
</dbReference>
<reference evidence="16 17" key="1">
    <citation type="journal article" date="2016" name="Nat. Commun.">
        <title>Thousands of microbial genomes shed light on interconnected biogeochemical processes in an aquifer system.</title>
        <authorList>
            <person name="Anantharaman K."/>
            <person name="Brown C.T."/>
            <person name="Hug L.A."/>
            <person name="Sharon I."/>
            <person name="Castelle C.J."/>
            <person name="Probst A.J."/>
            <person name="Thomas B.C."/>
            <person name="Singh A."/>
            <person name="Wilkins M.J."/>
            <person name="Karaoz U."/>
            <person name="Brodie E.L."/>
            <person name="Williams K.H."/>
            <person name="Hubbard S.S."/>
            <person name="Banfield J.F."/>
        </authorList>
    </citation>
    <scope>NUCLEOTIDE SEQUENCE [LARGE SCALE GENOMIC DNA]</scope>
</reference>
<dbReference type="InterPro" id="IPR001295">
    <property type="entry name" value="Dihydroorotate_DH_CS"/>
</dbReference>
<dbReference type="InterPro" id="IPR013785">
    <property type="entry name" value="Aldolase_TIM"/>
</dbReference>
<keyword evidence="9" id="KW-0288">FMN</keyword>
<dbReference type="GO" id="GO:0005886">
    <property type="term" value="C:plasma membrane"/>
    <property type="evidence" value="ECO:0007669"/>
    <property type="project" value="TreeGrafter"/>
</dbReference>
<keyword evidence="10" id="KW-0665">Pyrimidine biosynthesis</keyword>
<dbReference type="NCBIfam" id="TIGR01036">
    <property type="entry name" value="pyrD_sub2"/>
    <property type="match status" value="1"/>
</dbReference>
<dbReference type="Proteomes" id="UP000178636">
    <property type="component" value="Unassembled WGS sequence"/>
</dbReference>
<dbReference type="EC" id="1.3.5.2" evidence="6 14"/>
<dbReference type="InterPro" id="IPR005719">
    <property type="entry name" value="Dihydroorotate_DH_2"/>
</dbReference>
<dbReference type="EMBL" id="MHLO01000037">
    <property type="protein sequence ID" value="OGZ11172.1"/>
    <property type="molecule type" value="Genomic_DNA"/>
</dbReference>
<evidence type="ECO:0000259" key="15">
    <source>
        <dbReference type="Pfam" id="PF01180"/>
    </source>
</evidence>
<evidence type="ECO:0000256" key="7">
    <source>
        <dbReference type="ARBA" id="ARBA00018366"/>
    </source>
</evidence>
<dbReference type="GO" id="GO:0006207">
    <property type="term" value="P:'de novo' pyrimidine nucleobase biosynthetic process"/>
    <property type="evidence" value="ECO:0007669"/>
    <property type="project" value="UniProtKB-UniRule"/>
</dbReference>
<evidence type="ECO:0000256" key="10">
    <source>
        <dbReference type="ARBA" id="ARBA00022975"/>
    </source>
</evidence>
<dbReference type="GO" id="GO:0044205">
    <property type="term" value="P:'de novo' UMP biosynthetic process"/>
    <property type="evidence" value="ECO:0007669"/>
    <property type="project" value="UniProtKB-UniPathway"/>
</dbReference>
<evidence type="ECO:0000256" key="3">
    <source>
        <dbReference type="ARBA" id="ARBA00004370"/>
    </source>
</evidence>
<comment type="caution">
    <text evidence="16">The sequence shown here is derived from an EMBL/GenBank/DDBJ whole genome shotgun (WGS) entry which is preliminary data.</text>
</comment>
<evidence type="ECO:0000256" key="6">
    <source>
        <dbReference type="ARBA" id="ARBA00012791"/>
    </source>
</evidence>